<proteinExistence type="predicted"/>
<evidence type="ECO:0000313" key="1">
    <source>
        <dbReference type="EMBL" id="GEA38543.1"/>
    </source>
</evidence>
<sequence length="125" mass="14837">MRTEPLMNFSYRQGENGMMYPELQISENPQTDRMPVGRYGKLWKEYMMEKHPHRLSELVAQGKVKEVILKVDEEAEQRKERLIQQFLLKQPMPDTEDTMERAGHMNSLTKQAEEIVLDELVMKVR</sequence>
<name>A0A227L6F7_9FIRM</name>
<evidence type="ECO:0000313" key="2">
    <source>
        <dbReference type="Proteomes" id="UP000315200"/>
    </source>
</evidence>
<dbReference type="AlphaFoldDB" id="A0A227L6F7"/>
<reference evidence="1 2" key="1">
    <citation type="submission" date="2019-06" db="EMBL/GenBank/DDBJ databases">
        <title>Draft genome sequence of [Clostridium] clostridioforme NBRC 113352.</title>
        <authorList>
            <person name="Miura T."/>
            <person name="Furukawa M."/>
            <person name="Shimamura M."/>
            <person name="Ohyama Y."/>
            <person name="Yamazoe A."/>
            <person name="Kawasaki H."/>
        </authorList>
    </citation>
    <scope>NUCLEOTIDE SEQUENCE [LARGE SCALE GENOMIC DNA]</scope>
    <source>
        <strain evidence="1 2">NBRC 113352</strain>
    </source>
</reference>
<dbReference type="Pfam" id="PF14198">
    <property type="entry name" value="TnpV"/>
    <property type="match status" value="1"/>
</dbReference>
<dbReference type="RefSeq" id="WP_084414919.1">
    <property type="nucleotide sequence ID" value="NZ_JAWYIV010000098.1"/>
</dbReference>
<dbReference type="Proteomes" id="UP000315200">
    <property type="component" value="Unassembled WGS sequence"/>
</dbReference>
<gene>
    <name evidence="1" type="ORF">Ccl03g_42560</name>
</gene>
<dbReference type="InterPro" id="IPR026989">
    <property type="entry name" value="TnpV"/>
</dbReference>
<comment type="caution">
    <text evidence="1">The sequence shown here is derived from an EMBL/GenBank/DDBJ whole genome shotgun (WGS) entry which is preliminary data.</text>
</comment>
<dbReference type="GeneID" id="97209354"/>
<accession>A0A227L6F7</accession>
<evidence type="ECO:0008006" key="3">
    <source>
        <dbReference type="Google" id="ProtNLM"/>
    </source>
</evidence>
<dbReference type="EMBL" id="BJLB01000001">
    <property type="protein sequence ID" value="GEA38543.1"/>
    <property type="molecule type" value="Genomic_DNA"/>
</dbReference>
<organism evidence="1 2">
    <name type="scientific">Enterocloster clostridioformis</name>
    <dbReference type="NCBI Taxonomy" id="1531"/>
    <lineage>
        <taxon>Bacteria</taxon>
        <taxon>Bacillati</taxon>
        <taxon>Bacillota</taxon>
        <taxon>Clostridia</taxon>
        <taxon>Lachnospirales</taxon>
        <taxon>Lachnospiraceae</taxon>
        <taxon>Enterocloster</taxon>
    </lineage>
</organism>
<protein>
    <recommendedName>
        <fullName evidence="3">TnpV protein</fullName>
    </recommendedName>
</protein>